<accession>A0A8J7K5P8</accession>
<name>A0A8J7K5P8_9GAMM</name>
<keyword evidence="3" id="KW-1185">Reference proteome</keyword>
<proteinExistence type="predicted"/>
<dbReference type="RefSeq" id="WP_193952851.1">
    <property type="nucleotide sequence ID" value="NZ_JADEYS010000007.1"/>
</dbReference>
<dbReference type="PROSITE" id="PS50801">
    <property type="entry name" value="STAS"/>
    <property type="match status" value="1"/>
</dbReference>
<comment type="caution">
    <text evidence="2">The sequence shown here is derived from an EMBL/GenBank/DDBJ whole genome shotgun (WGS) entry which is preliminary data.</text>
</comment>
<protein>
    <submittedName>
        <fullName evidence="2">STAS domain-containing protein</fullName>
    </submittedName>
</protein>
<evidence type="ECO:0000313" key="2">
    <source>
        <dbReference type="EMBL" id="MBE9397295.1"/>
    </source>
</evidence>
<feature type="domain" description="STAS" evidence="1">
    <location>
        <begin position="14"/>
        <end position="98"/>
    </location>
</feature>
<reference evidence="2" key="1">
    <citation type="submission" date="2020-10" db="EMBL/GenBank/DDBJ databases">
        <title>Bacterium isolated from coastal waters sediment.</title>
        <authorList>
            <person name="Chen R.-J."/>
            <person name="Lu D.-C."/>
            <person name="Zhu K.-L."/>
            <person name="Du Z.-J."/>
        </authorList>
    </citation>
    <scope>NUCLEOTIDE SEQUENCE</scope>
    <source>
        <strain evidence="2">N1Y112</strain>
    </source>
</reference>
<dbReference type="InterPro" id="IPR002645">
    <property type="entry name" value="STAS_dom"/>
</dbReference>
<dbReference type="AlphaFoldDB" id="A0A8J7K5P8"/>
<dbReference type="EMBL" id="JADEYS010000007">
    <property type="protein sequence ID" value="MBE9397295.1"/>
    <property type="molecule type" value="Genomic_DNA"/>
</dbReference>
<dbReference type="InterPro" id="IPR058548">
    <property type="entry name" value="MlaB-like_STAS"/>
</dbReference>
<dbReference type="CDD" id="cd07043">
    <property type="entry name" value="STAS_anti-anti-sigma_factors"/>
    <property type="match status" value="1"/>
</dbReference>
<sequence>MADWKVERTGELELQLSGALKFSDITEIRKTVDQLLGEMSGEVSCDFSGVSRVDSSALSLWLCALRRAEVLGLTLKPVNVPSDMQSIAGLVGLEQCFS</sequence>
<dbReference type="InterPro" id="IPR036513">
    <property type="entry name" value="STAS_dom_sf"/>
</dbReference>
<dbReference type="Gene3D" id="3.30.750.24">
    <property type="entry name" value="STAS domain"/>
    <property type="match status" value="1"/>
</dbReference>
<dbReference type="Proteomes" id="UP000640333">
    <property type="component" value="Unassembled WGS sequence"/>
</dbReference>
<dbReference type="SUPFAM" id="SSF52091">
    <property type="entry name" value="SpoIIaa-like"/>
    <property type="match status" value="1"/>
</dbReference>
<gene>
    <name evidence="2" type="ORF">IOQ59_08485</name>
</gene>
<evidence type="ECO:0000259" key="1">
    <source>
        <dbReference type="PROSITE" id="PS50801"/>
    </source>
</evidence>
<evidence type="ECO:0000313" key="3">
    <source>
        <dbReference type="Proteomes" id="UP000640333"/>
    </source>
</evidence>
<dbReference type="Pfam" id="PF13466">
    <property type="entry name" value="STAS_2"/>
    <property type="match status" value="1"/>
</dbReference>
<organism evidence="2 3">
    <name type="scientific">Pontibacterium sinense</name>
    <dbReference type="NCBI Taxonomy" id="2781979"/>
    <lineage>
        <taxon>Bacteria</taxon>
        <taxon>Pseudomonadati</taxon>
        <taxon>Pseudomonadota</taxon>
        <taxon>Gammaproteobacteria</taxon>
        <taxon>Oceanospirillales</taxon>
        <taxon>Oceanospirillaceae</taxon>
        <taxon>Pontibacterium</taxon>
    </lineage>
</organism>